<name>A0AAD7CLC0_9AGAR</name>
<protein>
    <submittedName>
        <fullName evidence="1">Uncharacterized protein</fullName>
    </submittedName>
</protein>
<sequence>MSSNPLEIAELVDLILGFVGTARDLQASARVNRVWCRSSQAHLFRDLKLPDHRPPSQILRLLQTLQQSGHLAHLIHKLDLFNIQAPLESLGKLSFPSLTSLSVYDSSQFCNEPVLRAINRFVANPALRTVRIFCTFRNEADTARIWHGCSENIRHLSYSFNLLDQTGEAVFREGGARKRITLDSFSGRANTVAEILRWLQDASCPFDLSDLKALQLNEPIDTLVNDIYGPVYGNIQIFSTDPDMLDLSPFRLFQLEMAMESPSTQGFLLLRTIRPENRHHLRTLVLRIFDLSTEGAQEMAGRLAELSRDFPSLTLVHITAFSVSDDVEMHPNEYFRSPDPSITIRWHFQAADFGPWYNKIV</sequence>
<reference evidence="1" key="1">
    <citation type="submission" date="2023-03" db="EMBL/GenBank/DDBJ databases">
        <title>Massive genome expansion in bonnet fungi (Mycena s.s.) driven by repeated elements and novel gene families across ecological guilds.</title>
        <authorList>
            <consortium name="Lawrence Berkeley National Laboratory"/>
            <person name="Harder C.B."/>
            <person name="Miyauchi S."/>
            <person name="Viragh M."/>
            <person name="Kuo A."/>
            <person name="Thoen E."/>
            <person name="Andreopoulos B."/>
            <person name="Lu D."/>
            <person name="Skrede I."/>
            <person name="Drula E."/>
            <person name="Henrissat B."/>
            <person name="Morin E."/>
            <person name="Kohler A."/>
            <person name="Barry K."/>
            <person name="LaButti K."/>
            <person name="Morin E."/>
            <person name="Salamov A."/>
            <person name="Lipzen A."/>
            <person name="Mereny Z."/>
            <person name="Hegedus B."/>
            <person name="Baldrian P."/>
            <person name="Stursova M."/>
            <person name="Weitz H."/>
            <person name="Taylor A."/>
            <person name="Grigoriev I.V."/>
            <person name="Nagy L.G."/>
            <person name="Martin F."/>
            <person name="Kauserud H."/>
        </authorList>
    </citation>
    <scope>NUCLEOTIDE SEQUENCE</scope>
    <source>
        <strain evidence="1">9284</strain>
    </source>
</reference>
<dbReference type="AlphaFoldDB" id="A0AAD7CLC0"/>
<evidence type="ECO:0000313" key="2">
    <source>
        <dbReference type="Proteomes" id="UP001221142"/>
    </source>
</evidence>
<dbReference type="Proteomes" id="UP001221142">
    <property type="component" value="Unassembled WGS sequence"/>
</dbReference>
<organism evidence="1 2">
    <name type="scientific">Roridomyces roridus</name>
    <dbReference type="NCBI Taxonomy" id="1738132"/>
    <lineage>
        <taxon>Eukaryota</taxon>
        <taxon>Fungi</taxon>
        <taxon>Dikarya</taxon>
        <taxon>Basidiomycota</taxon>
        <taxon>Agaricomycotina</taxon>
        <taxon>Agaricomycetes</taxon>
        <taxon>Agaricomycetidae</taxon>
        <taxon>Agaricales</taxon>
        <taxon>Marasmiineae</taxon>
        <taxon>Mycenaceae</taxon>
        <taxon>Roridomyces</taxon>
    </lineage>
</organism>
<comment type="caution">
    <text evidence="1">The sequence shown here is derived from an EMBL/GenBank/DDBJ whole genome shotgun (WGS) entry which is preliminary data.</text>
</comment>
<dbReference type="EMBL" id="JARKIF010000001">
    <property type="protein sequence ID" value="KAJ7651422.1"/>
    <property type="molecule type" value="Genomic_DNA"/>
</dbReference>
<proteinExistence type="predicted"/>
<gene>
    <name evidence="1" type="ORF">FB45DRAFT_890500</name>
</gene>
<accession>A0AAD7CLC0</accession>
<evidence type="ECO:0000313" key="1">
    <source>
        <dbReference type="EMBL" id="KAJ7651422.1"/>
    </source>
</evidence>
<keyword evidence="2" id="KW-1185">Reference proteome</keyword>